<evidence type="ECO:0000256" key="1">
    <source>
        <dbReference type="SAM" id="MobiDB-lite"/>
    </source>
</evidence>
<keyword evidence="4" id="KW-1185">Reference proteome</keyword>
<feature type="region of interest" description="Disordered" evidence="1">
    <location>
        <begin position="310"/>
        <end position="352"/>
    </location>
</feature>
<feature type="region of interest" description="Disordered" evidence="1">
    <location>
        <begin position="625"/>
        <end position="670"/>
    </location>
</feature>
<comment type="caution">
    <text evidence="3">The sequence shown here is derived from an EMBL/GenBank/DDBJ whole genome shotgun (WGS) entry which is preliminary data.</text>
</comment>
<gene>
    <name evidence="3" type="ORF">ODALV1_LOCUS30017</name>
</gene>
<name>A0ABP1S6A6_9HEXA</name>
<evidence type="ECO:0000259" key="2">
    <source>
        <dbReference type="PROSITE" id="PS50309"/>
    </source>
</evidence>
<feature type="domain" description="Doublecortin" evidence="2">
    <location>
        <begin position="17"/>
        <end position="101"/>
    </location>
</feature>
<proteinExistence type="predicted"/>
<protein>
    <recommendedName>
        <fullName evidence="2">Doublecortin domain-containing protein</fullName>
    </recommendedName>
</protein>
<evidence type="ECO:0000313" key="3">
    <source>
        <dbReference type="EMBL" id="CAL8143963.1"/>
    </source>
</evidence>
<dbReference type="Pfam" id="PF03607">
    <property type="entry name" value="DCX"/>
    <property type="match status" value="1"/>
</dbReference>
<dbReference type="PROSITE" id="PS50309">
    <property type="entry name" value="DC"/>
    <property type="match status" value="1"/>
</dbReference>
<dbReference type="EMBL" id="CAXLJM020000160">
    <property type="protein sequence ID" value="CAL8143963.1"/>
    <property type="molecule type" value="Genomic_DNA"/>
</dbReference>
<dbReference type="SUPFAM" id="SSF89837">
    <property type="entry name" value="Doublecortin (DC)"/>
    <property type="match status" value="1"/>
</dbReference>
<dbReference type="Proteomes" id="UP001642540">
    <property type="component" value="Unassembled WGS sequence"/>
</dbReference>
<dbReference type="Gene3D" id="3.10.20.230">
    <property type="entry name" value="Doublecortin domain"/>
    <property type="match status" value="1"/>
</dbReference>
<sequence length="916" mass="105333">MEARYLTDLEWRICHAVNIYVYRNGRDGEQPILVHIPPSKKKNMRTVMNVVQERVPYPVGYAKFLYKMDGTRIKDPCELEMYNNYVVASNFEKHFKCAAYGRKRSPLLVLNRESKHVRVLKLQNQNYYEWLLKKKTVGEERPPYIYPAIYSNENYGPQDLPLGQMGNYRPPNMEAPGCCYPRNDGGNRTYRVDGQNKYVVNTVTVDVTPDLTAMREMPRNRRNHRNGNKHPFHSKHKGKFMEQTPSDMLNANIATADSASAVSVITSETEERMKIAKKVRSSKHKKTKSHRVHIRCESEEYHEQQCVNVTESTTTPSQTSEDARKLQKSLRKAKRDKERLKFTEPSLPPPPPAQFRDIADYNNNVQQVVPQHPDAQCYKTEILKYVDRAIHNSNPNAAPGQKTFYYSPEKLAEINSCGNIQQFELAFSQPQQGGNPAGQWTLVQQPQQPMFQQVYAIEQQPQPAAFPLQTLDASSINAQRPQPQPPMGDVIASYPLAPQNPPMLQNIQLPPSFQNVQNVPVMQAISSQPVFHQPSPQPTQCMVIPNNTNNLVPTQQQVQPQIAANVNVAPPQQLVTVQNPNSQSQLQQVYQLGIIQQPNPQTCIQVDAKAMRQYVDNQKLMENWYPPTNPFAGQHEEPEQGRRGHRQEKNKSSRYKQKHQSDQTESELDIPFTPLKTYRLNNNPSSSRLVQNQMACNSYNMNQNDNIYDRYGHPYRQKNERLPVKVKSRNVAIQMGYPGASARSTRGGNYVDNHLGSTNNIPYVQDRRNLIFNPRDYSNLSLMERTPRSGKGLYERFLTPSKDRTLRRGSNFGSSYSDQYINLHTSRNHRYPVSVNSLIRSEKLVDKTSEPNLDELVTIPPPNEFRELEAVHFSRHNNPRHQSNSNVLFSRRNNAYYCTNNERSEAPSQYMHSQYP</sequence>
<accession>A0ABP1S6A6</accession>
<feature type="compositionally biased region" description="Low complexity" evidence="1">
    <location>
        <begin position="310"/>
        <end position="320"/>
    </location>
</feature>
<dbReference type="InterPro" id="IPR003533">
    <property type="entry name" value="Doublecortin_dom"/>
</dbReference>
<organism evidence="3 4">
    <name type="scientific">Orchesella dallaii</name>
    <dbReference type="NCBI Taxonomy" id="48710"/>
    <lineage>
        <taxon>Eukaryota</taxon>
        <taxon>Metazoa</taxon>
        <taxon>Ecdysozoa</taxon>
        <taxon>Arthropoda</taxon>
        <taxon>Hexapoda</taxon>
        <taxon>Collembola</taxon>
        <taxon>Entomobryomorpha</taxon>
        <taxon>Entomobryoidea</taxon>
        <taxon>Orchesellidae</taxon>
        <taxon>Orchesellinae</taxon>
        <taxon>Orchesella</taxon>
    </lineage>
</organism>
<evidence type="ECO:0000313" key="4">
    <source>
        <dbReference type="Proteomes" id="UP001642540"/>
    </source>
</evidence>
<dbReference type="InterPro" id="IPR036572">
    <property type="entry name" value="Doublecortin_dom_sf"/>
</dbReference>
<feature type="compositionally biased region" description="Basic and acidic residues" evidence="1">
    <location>
        <begin position="634"/>
        <end position="651"/>
    </location>
</feature>
<reference evidence="3 4" key="1">
    <citation type="submission" date="2024-08" db="EMBL/GenBank/DDBJ databases">
        <authorList>
            <person name="Cucini C."/>
            <person name="Frati F."/>
        </authorList>
    </citation>
    <scope>NUCLEOTIDE SEQUENCE [LARGE SCALE GENOMIC DNA]</scope>
</reference>